<dbReference type="PROSITE" id="PS51155">
    <property type="entry name" value="CHIT_BIND_RR_2"/>
    <property type="match status" value="1"/>
</dbReference>
<evidence type="ECO:0000313" key="1">
    <source>
        <dbReference type="EnsemblMetazoa" id="AATE010763-PA.1"/>
    </source>
</evidence>
<reference evidence="1" key="1">
    <citation type="submission" date="2022-08" db="UniProtKB">
        <authorList>
            <consortium name="EnsemblMetazoa"/>
        </authorList>
    </citation>
    <scope>IDENTIFICATION</scope>
    <source>
        <strain evidence="1">EBRO</strain>
    </source>
</reference>
<dbReference type="AlphaFoldDB" id="A0A182J3Q5"/>
<dbReference type="InterPro" id="IPR000618">
    <property type="entry name" value="Insect_cuticle"/>
</dbReference>
<dbReference type="Pfam" id="PF00379">
    <property type="entry name" value="Chitin_bind_4"/>
    <property type="match status" value="1"/>
</dbReference>
<dbReference type="VEuPathDB" id="VectorBase:AATE010763"/>
<dbReference type="GO" id="GO:0008010">
    <property type="term" value="F:structural constituent of chitin-based larval cuticle"/>
    <property type="evidence" value="ECO:0007669"/>
    <property type="project" value="TreeGrafter"/>
</dbReference>
<dbReference type="EnsemblMetazoa" id="AATE010763-RA">
    <property type="protein sequence ID" value="AATE010763-PA.1"/>
    <property type="gene ID" value="AATE010763"/>
</dbReference>
<proteinExistence type="predicted"/>
<dbReference type="STRING" id="41427.A0A182J3Q5"/>
<protein>
    <submittedName>
        <fullName evidence="1">Uncharacterized protein</fullName>
    </submittedName>
</protein>
<name>A0A182J3Q5_ANOAO</name>
<dbReference type="PRINTS" id="PR00947">
    <property type="entry name" value="CUTICLE"/>
</dbReference>
<dbReference type="GO" id="GO:0062129">
    <property type="term" value="C:chitin-based extracellular matrix"/>
    <property type="evidence" value="ECO:0007669"/>
    <property type="project" value="TreeGrafter"/>
</dbReference>
<accession>A0A182J3Q5</accession>
<dbReference type="PANTHER" id="PTHR10380:SF192">
    <property type="entry name" value="GEO02312P1"/>
    <property type="match status" value="1"/>
</dbReference>
<sequence>LKKIDSKMRKLEVILLALFHAALLAGAPVGEESGDLVRYENVQTENGYRFSYETKDGQMREEAGQTDTQSGVLRVSGWYGFRTPDGGTYRVDFVADENGYRTTEQPSVVIQVVPASVAGAGLSNAALLSLVG</sequence>
<dbReference type="PANTHER" id="PTHR10380">
    <property type="entry name" value="CUTICLE PROTEIN"/>
    <property type="match status" value="1"/>
</dbReference>
<organism evidence="1">
    <name type="scientific">Anopheles atroparvus</name>
    <name type="common">European mosquito</name>
    <dbReference type="NCBI Taxonomy" id="41427"/>
    <lineage>
        <taxon>Eukaryota</taxon>
        <taxon>Metazoa</taxon>
        <taxon>Ecdysozoa</taxon>
        <taxon>Arthropoda</taxon>
        <taxon>Hexapoda</taxon>
        <taxon>Insecta</taxon>
        <taxon>Pterygota</taxon>
        <taxon>Neoptera</taxon>
        <taxon>Endopterygota</taxon>
        <taxon>Diptera</taxon>
        <taxon>Nematocera</taxon>
        <taxon>Culicoidea</taxon>
        <taxon>Culicidae</taxon>
        <taxon>Anophelinae</taxon>
        <taxon>Anopheles</taxon>
    </lineage>
</organism>
<dbReference type="InterPro" id="IPR050468">
    <property type="entry name" value="Cuticle_Struct_Prot"/>
</dbReference>